<dbReference type="HOGENOM" id="CLU_1215377_0_0_1"/>
<keyword evidence="2" id="KW-1185">Reference proteome</keyword>
<dbReference type="SUPFAM" id="SSF53098">
    <property type="entry name" value="Ribonuclease H-like"/>
    <property type="match status" value="1"/>
</dbReference>
<dbReference type="AlphaFoldDB" id="M7XG64"/>
<dbReference type="OrthoDB" id="3268967at2759"/>
<dbReference type="RefSeq" id="XP_016273958.1">
    <property type="nucleotide sequence ID" value="XM_016421365.1"/>
</dbReference>
<dbReference type="eggNOG" id="ENOG502T028">
    <property type="taxonomic scope" value="Eukaryota"/>
</dbReference>
<keyword evidence="1" id="KW-0808">Transferase</keyword>
<accession>M7XG64</accession>
<dbReference type="InterPro" id="IPR050951">
    <property type="entry name" value="Retrovirus_Pol_polyprotein"/>
</dbReference>
<name>M7XG64_RHOT1</name>
<sequence>MVSLFGLPERMMSNRDKLFTSRFCHTLHLWLGVKLQMSTAFHPETGGSRERMNKTAVQWNMKFKEVQKTLAVSKVRQAEQANKRRSDEESQETFAKGDLVLVDLRDRRMHYKSKHGDEQAAKLFPRWDRLFKVVEVFPDTSTYRLQLTHVDKSHPAFHISKVKCYNPNDTNNFPSREPPRPGPIDVDGEEEYEVKAIVDEKGKGRGLPIWSSGAATRTRTMEGNRWRT</sequence>
<dbReference type="InterPro" id="IPR012337">
    <property type="entry name" value="RNaseH-like_sf"/>
</dbReference>
<organism evidence="1 2">
    <name type="scientific">Rhodotorula toruloides (strain NP11)</name>
    <name type="common">Yeast</name>
    <name type="synonym">Rhodosporidium toruloides</name>
    <dbReference type="NCBI Taxonomy" id="1130832"/>
    <lineage>
        <taxon>Eukaryota</taxon>
        <taxon>Fungi</taxon>
        <taxon>Dikarya</taxon>
        <taxon>Basidiomycota</taxon>
        <taxon>Pucciniomycotina</taxon>
        <taxon>Microbotryomycetes</taxon>
        <taxon>Sporidiobolales</taxon>
        <taxon>Sporidiobolaceae</taxon>
        <taxon>Rhodotorula</taxon>
    </lineage>
</organism>
<dbReference type="Gene3D" id="3.30.420.10">
    <property type="entry name" value="Ribonuclease H-like superfamily/Ribonuclease H"/>
    <property type="match status" value="1"/>
</dbReference>
<evidence type="ECO:0000313" key="1">
    <source>
        <dbReference type="EMBL" id="EMS22839.1"/>
    </source>
</evidence>
<dbReference type="Proteomes" id="UP000016926">
    <property type="component" value="Unassembled WGS sequence"/>
</dbReference>
<dbReference type="InterPro" id="IPR036397">
    <property type="entry name" value="RNaseH_sf"/>
</dbReference>
<dbReference type="GO" id="GO:0003676">
    <property type="term" value="F:nucleic acid binding"/>
    <property type="evidence" value="ECO:0007669"/>
    <property type="project" value="InterPro"/>
</dbReference>
<gene>
    <name evidence="1" type="ORF">RHTO_07709</name>
</gene>
<dbReference type="GO" id="GO:0003964">
    <property type="term" value="F:RNA-directed DNA polymerase activity"/>
    <property type="evidence" value="ECO:0007669"/>
    <property type="project" value="UniProtKB-KW"/>
</dbReference>
<evidence type="ECO:0000313" key="2">
    <source>
        <dbReference type="Proteomes" id="UP000016926"/>
    </source>
</evidence>
<dbReference type="PANTHER" id="PTHR37984:SF15">
    <property type="entry name" value="INTEGRASE CATALYTIC DOMAIN-CONTAINING PROTEIN"/>
    <property type="match status" value="1"/>
</dbReference>
<dbReference type="EMBL" id="KB722649">
    <property type="protein sequence ID" value="EMS22839.1"/>
    <property type="molecule type" value="Genomic_DNA"/>
</dbReference>
<keyword evidence="1" id="KW-0548">Nucleotidyltransferase</keyword>
<protein>
    <submittedName>
        <fullName evidence="1">Reverse transcriptase-RNase H-integrase</fullName>
    </submittedName>
</protein>
<dbReference type="GeneID" id="27371722"/>
<keyword evidence="1" id="KW-0695">RNA-directed DNA polymerase</keyword>
<reference evidence="1 2" key="1">
    <citation type="journal article" date="2012" name="Nat. Commun.">
        <title>A multi-omic map of the lipid-producing yeast Rhodosporidium toruloides.</title>
        <authorList>
            <person name="Zhu Z."/>
            <person name="Zhang S."/>
            <person name="Liu H."/>
            <person name="Shen H."/>
            <person name="Lin X."/>
            <person name="Yang F."/>
            <person name="Zhou Y.J."/>
            <person name="Jin G."/>
            <person name="Ye M."/>
            <person name="Zou H."/>
            <person name="Zou H."/>
            <person name="Zhao Z.K."/>
        </authorList>
    </citation>
    <scope>NUCLEOTIDE SEQUENCE [LARGE SCALE GENOMIC DNA]</scope>
    <source>
        <strain evidence="1 2">NP11</strain>
    </source>
</reference>
<dbReference type="PANTHER" id="PTHR37984">
    <property type="entry name" value="PROTEIN CBG26694"/>
    <property type="match status" value="1"/>
</dbReference>
<proteinExistence type="predicted"/>